<dbReference type="InterPro" id="IPR000209">
    <property type="entry name" value="Peptidase_S8/S53_dom"/>
</dbReference>
<dbReference type="EMBL" id="JBHUGA010000019">
    <property type="protein sequence ID" value="MFD1846536.1"/>
    <property type="molecule type" value="Genomic_DNA"/>
</dbReference>
<evidence type="ECO:0000259" key="8">
    <source>
        <dbReference type="PROSITE" id="PS51272"/>
    </source>
</evidence>
<dbReference type="PANTHER" id="PTHR43806:SF11">
    <property type="entry name" value="CEREVISIN-RELATED"/>
    <property type="match status" value="1"/>
</dbReference>
<dbReference type="CDD" id="cd07474">
    <property type="entry name" value="Peptidases_S8_subtilisin_Vpr-like"/>
    <property type="match status" value="1"/>
</dbReference>
<evidence type="ECO:0000256" key="3">
    <source>
        <dbReference type="ARBA" id="ARBA00022801"/>
    </source>
</evidence>
<evidence type="ECO:0000256" key="4">
    <source>
        <dbReference type="ARBA" id="ARBA00022825"/>
    </source>
</evidence>
<feature type="chain" id="PRO_5046282555" evidence="7">
    <location>
        <begin position="33"/>
        <end position="1236"/>
    </location>
</feature>
<gene>
    <name evidence="9" type="ORF">ACFSFX_07995</name>
</gene>
<comment type="similarity">
    <text evidence="1 5 6">Belongs to the peptidase S8 family.</text>
</comment>
<organism evidence="9 10">
    <name type="scientific">Arthrobacter flavus</name>
    <dbReference type="NCBI Taxonomy" id="95172"/>
    <lineage>
        <taxon>Bacteria</taxon>
        <taxon>Bacillati</taxon>
        <taxon>Actinomycetota</taxon>
        <taxon>Actinomycetes</taxon>
        <taxon>Micrococcales</taxon>
        <taxon>Micrococcaceae</taxon>
        <taxon>Arthrobacter</taxon>
    </lineage>
</organism>
<name>A0ABW4Q750_9MICC</name>
<feature type="active site" description="Charge relay system" evidence="5">
    <location>
        <position position="194"/>
    </location>
</feature>
<dbReference type="SUPFAM" id="SSF52743">
    <property type="entry name" value="Subtilisin-like"/>
    <property type="match status" value="1"/>
</dbReference>
<accession>A0ABW4Q750</accession>
<keyword evidence="3 5" id="KW-0378">Hydrolase</keyword>
<dbReference type="InterPro" id="IPR022398">
    <property type="entry name" value="Peptidase_S8_His-AS"/>
</dbReference>
<evidence type="ECO:0000256" key="6">
    <source>
        <dbReference type="RuleBase" id="RU003355"/>
    </source>
</evidence>
<dbReference type="PROSITE" id="PS00138">
    <property type="entry name" value="SUBTILASE_SER"/>
    <property type="match status" value="1"/>
</dbReference>
<evidence type="ECO:0000313" key="9">
    <source>
        <dbReference type="EMBL" id="MFD1846536.1"/>
    </source>
</evidence>
<dbReference type="PROSITE" id="PS00137">
    <property type="entry name" value="SUBTILASE_HIS"/>
    <property type="match status" value="1"/>
</dbReference>
<dbReference type="Pfam" id="PF00082">
    <property type="entry name" value="Peptidase_S8"/>
    <property type="match status" value="1"/>
</dbReference>
<evidence type="ECO:0000313" key="10">
    <source>
        <dbReference type="Proteomes" id="UP001597307"/>
    </source>
</evidence>
<dbReference type="InterPro" id="IPR023827">
    <property type="entry name" value="Peptidase_S8_Asp-AS"/>
</dbReference>
<feature type="active site" description="Charge relay system" evidence="5">
    <location>
        <position position="612"/>
    </location>
</feature>
<keyword evidence="7" id="KW-0732">Signal</keyword>
<dbReference type="PANTHER" id="PTHR43806">
    <property type="entry name" value="PEPTIDASE S8"/>
    <property type="match status" value="1"/>
</dbReference>
<feature type="non-terminal residue" evidence="9">
    <location>
        <position position="1236"/>
    </location>
</feature>
<sequence>MSKSYHRNTGKAVLASLTGLVLASSMWAPASAVESPSSGEPTAEGIELQAVPELKVSGDLRDRKGSTAAYVQFSGQGAFEQTQPAEVLSGLTAPLDRTSDVLNIRSGIQEQADSVAAEASATQLYTTSNTLPGVAIQGDAAAIRALAARPDVVKITGIVPKTTTNKGADIDTRSLDAWTARDQTGEGVTIAVLDTGLDYTHSGFGGPGTIEAFEQAQNDLEPDPALFDAAKYVGGWDLVGDDYDASDPLTSEPQPDANPLDCQSHGSHVAGTAAGYGVNDDGSTFDGDYSALDADAVNAMKIGPGSAPEAQLVALRVFGCEGSSSVVGEALDYVLDPNRDGDFSDRAQVVNMSLGSSFPAYDDPENDIVDMLTTLGVLSVVSSGNDGDVYDIGGSPGSSKSALTVAASVGSQVSLDRAEVLAPSDVAGEALGQYSQNFDFYGATDEQLTGTVVKAPEANAFGCEPFAPNTFDGEWVWLQWEEDGAFPCGSVARFNNVEAAGGEGVVLDSPRAVFDAGIGGNATIPGVQFNAEFSEQLEPAAEAGTLEIQLDADFQAVVTGESGAQDTLASFSSRGLHGSNGVVKPDVAAPGVSTGSVQVGTGTGASSKSGTSMAAPHVAGIAALLFAETDFNPYEIKSMIMNTATEDLLTADGTAYAPNRVGSGRVDAVQALDTRVLAYATEDPSLTSVNFGVLELGTEAMEMTQQVTVENKSDSVLTYSTSYLEASTMPGVEVTVSPELIDVPANGTITLDVTMSIDDPAALAKTIDPAAEETQLGLPRQYLADVSGRIQLAGAEGQELRVPVYSAPKPTSEISAGSKIMFENASTLETAIAMEGRGLLQGGEDSQYASIVSPLVLGAESPRADERPLESLYSLDLRSVGAASTVPGVVAAGGEAEDGTLNIGVSTWQNWGQLGGNSSVEVEFDTDGDGTTDYVGFTGRAPDLDLILFEVYELAADGSIAVDANGDPLLTDQVFANGVFGDTDTNTFDTNVITFPISAAALGLDLEESAPIQYRVATYSPFNVDEDGVNGPVDSTDWIDFNVSEPELWFEGADADAAAFVSADGALLGVNRQEGVTDSRALFLHHHNATGLKDEIVGLQVDQLRFPDAAGNEHEEAINWLADRGLTNGYTDGTYRPLASINRDAMAAFLYRLAGEPAYAEPTTSPFTDITPATQFYKEMAWMAETGLSTGYSDGAFRPLAPVNRDAMAAFMNRFAGEYCSIADAADYDAPQVAPF</sequence>
<protein>
    <submittedName>
        <fullName evidence="9">S8 family serine peptidase</fullName>
    </submittedName>
</protein>
<keyword evidence="10" id="KW-1185">Reference proteome</keyword>
<dbReference type="InterPro" id="IPR023828">
    <property type="entry name" value="Peptidase_S8_Ser-AS"/>
</dbReference>
<dbReference type="Gene3D" id="3.40.50.200">
    <property type="entry name" value="Peptidase S8/S53 domain"/>
    <property type="match status" value="2"/>
</dbReference>
<evidence type="ECO:0000256" key="2">
    <source>
        <dbReference type="ARBA" id="ARBA00022670"/>
    </source>
</evidence>
<dbReference type="InterPro" id="IPR034213">
    <property type="entry name" value="S8_Vpr-like"/>
</dbReference>
<dbReference type="PRINTS" id="PR00723">
    <property type="entry name" value="SUBTILISIN"/>
</dbReference>
<dbReference type="PROSITE" id="PS51892">
    <property type="entry name" value="SUBTILASE"/>
    <property type="match status" value="1"/>
</dbReference>
<feature type="signal peptide" evidence="7">
    <location>
        <begin position="1"/>
        <end position="32"/>
    </location>
</feature>
<keyword evidence="2 5" id="KW-0645">Protease</keyword>
<evidence type="ECO:0000256" key="5">
    <source>
        <dbReference type="PROSITE-ProRule" id="PRU01240"/>
    </source>
</evidence>
<proteinExistence type="inferred from homology"/>
<dbReference type="InterPro" id="IPR050131">
    <property type="entry name" value="Peptidase_S8_subtilisin-like"/>
</dbReference>
<evidence type="ECO:0000256" key="7">
    <source>
        <dbReference type="SAM" id="SignalP"/>
    </source>
</evidence>
<evidence type="ECO:0000256" key="1">
    <source>
        <dbReference type="ARBA" id="ARBA00011073"/>
    </source>
</evidence>
<dbReference type="PROSITE" id="PS51272">
    <property type="entry name" value="SLH"/>
    <property type="match status" value="2"/>
</dbReference>
<comment type="caution">
    <text evidence="9">The sequence shown here is derived from an EMBL/GenBank/DDBJ whole genome shotgun (WGS) entry which is preliminary data.</text>
</comment>
<feature type="domain" description="SLH" evidence="8">
    <location>
        <begin position="1165"/>
        <end position="1226"/>
    </location>
</feature>
<dbReference type="Pfam" id="PF00395">
    <property type="entry name" value="SLH"/>
    <property type="match status" value="2"/>
</dbReference>
<reference evidence="10" key="1">
    <citation type="journal article" date="2019" name="Int. J. Syst. Evol. Microbiol.">
        <title>The Global Catalogue of Microorganisms (GCM) 10K type strain sequencing project: providing services to taxonomists for standard genome sequencing and annotation.</title>
        <authorList>
            <consortium name="The Broad Institute Genomics Platform"/>
            <consortium name="The Broad Institute Genome Sequencing Center for Infectious Disease"/>
            <person name="Wu L."/>
            <person name="Ma J."/>
        </authorList>
    </citation>
    <scope>NUCLEOTIDE SEQUENCE [LARGE SCALE GENOMIC DNA]</scope>
    <source>
        <strain evidence="10">JCM 11496</strain>
    </source>
</reference>
<dbReference type="InterPro" id="IPR036852">
    <property type="entry name" value="Peptidase_S8/S53_dom_sf"/>
</dbReference>
<keyword evidence="4 5" id="KW-0720">Serine protease</keyword>
<feature type="active site" description="Charge relay system" evidence="5">
    <location>
        <position position="265"/>
    </location>
</feature>
<feature type="domain" description="SLH" evidence="8">
    <location>
        <begin position="1101"/>
        <end position="1164"/>
    </location>
</feature>
<dbReference type="Proteomes" id="UP001597307">
    <property type="component" value="Unassembled WGS sequence"/>
</dbReference>
<dbReference type="RefSeq" id="WP_377959561.1">
    <property type="nucleotide sequence ID" value="NZ_JBHUGA010000019.1"/>
</dbReference>
<dbReference type="PROSITE" id="PS00136">
    <property type="entry name" value="SUBTILASE_ASP"/>
    <property type="match status" value="1"/>
</dbReference>
<dbReference type="InterPro" id="IPR015500">
    <property type="entry name" value="Peptidase_S8_subtilisin-rel"/>
</dbReference>
<dbReference type="InterPro" id="IPR001119">
    <property type="entry name" value="SLH_dom"/>
</dbReference>